<comment type="caution">
    <text evidence="1">The sequence shown here is derived from an EMBL/GenBank/DDBJ whole genome shotgun (WGS) entry which is preliminary data.</text>
</comment>
<protein>
    <submittedName>
        <fullName evidence="1">Uncharacterized protein</fullName>
    </submittedName>
</protein>
<evidence type="ECO:0000313" key="2">
    <source>
        <dbReference type="Proteomes" id="UP001549119"/>
    </source>
</evidence>
<reference evidence="1 2" key="1">
    <citation type="submission" date="2024-06" db="EMBL/GenBank/DDBJ databases">
        <title>Genomics of switchgrass bacterial isolates.</title>
        <authorList>
            <person name="Shade A."/>
        </authorList>
    </citation>
    <scope>NUCLEOTIDE SEQUENCE [LARGE SCALE GENOMIC DNA]</scope>
    <source>
        <strain evidence="1 2">PvP084</strain>
    </source>
</reference>
<dbReference type="RefSeq" id="WP_209650461.1">
    <property type="nucleotide sequence ID" value="NZ_JBEPNV010000001.1"/>
</dbReference>
<proteinExistence type="predicted"/>
<dbReference type="EMBL" id="JBEPNW010000002">
    <property type="protein sequence ID" value="MET3868318.1"/>
    <property type="molecule type" value="Genomic_DNA"/>
</dbReference>
<sequence length="52" mass="5794">MTLRERMATVALCDAVLACSACTPSLRRRAERLRAHAARDYSRVSYLVIVVA</sequence>
<name>A0ABV2NPA2_9HYPH</name>
<organism evidence="1 2">
    <name type="scientific">Methylobacterium radiotolerans</name>
    <dbReference type="NCBI Taxonomy" id="31998"/>
    <lineage>
        <taxon>Bacteria</taxon>
        <taxon>Pseudomonadati</taxon>
        <taxon>Pseudomonadota</taxon>
        <taxon>Alphaproteobacteria</taxon>
        <taxon>Hyphomicrobiales</taxon>
        <taxon>Methylobacteriaceae</taxon>
        <taxon>Methylobacterium</taxon>
    </lineage>
</organism>
<gene>
    <name evidence="1" type="ORF">ABIC20_005627</name>
</gene>
<evidence type="ECO:0000313" key="1">
    <source>
        <dbReference type="EMBL" id="MET3868318.1"/>
    </source>
</evidence>
<dbReference type="Proteomes" id="UP001549119">
    <property type="component" value="Unassembled WGS sequence"/>
</dbReference>
<accession>A0ABV2NPA2</accession>
<keyword evidence="2" id="KW-1185">Reference proteome</keyword>